<evidence type="ECO:0000313" key="2">
    <source>
        <dbReference type="Proteomes" id="UP001482620"/>
    </source>
</evidence>
<feature type="non-terminal residue" evidence="1">
    <location>
        <position position="125"/>
    </location>
</feature>
<proteinExistence type="predicted"/>
<dbReference type="PANTHER" id="PTHR16110">
    <property type="entry name" value="TBC1 DOMAIN FAMILY MEMBER 19"/>
    <property type="match status" value="1"/>
</dbReference>
<evidence type="ECO:0000313" key="1">
    <source>
        <dbReference type="EMBL" id="MEQ2241535.1"/>
    </source>
</evidence>
<comment type="caution">
    <text evidence="1">The sequence shown here is derived from an EMBL/GenBank/DDBJ whole genome shotgun (WGS) entry which is preliminary data.</text>
</comment>
<name>A0ABV0UAH8_9TELE</name>
<organism evidence="1 2">
    <name type="scientific">Ilyodon furcidens</name>
    <name type="common">goldbreast splitfin</name>
    <dbReference type="NCBI Taxonomy" id="33524"/>
    <lineage>
        <taxon>Eukaryota</taxon>
        <taxon>Metazoa</taxon>
        <taxon>Chordata</taxon>
        <taxon>Craniata</taxon>
        <taxon>Vertebrata</taxon>
        <taxon>Euteleostomi</taxon>
        <taxon>Actinopterygii</taxon>
        <taxon>Neopterygii</taxon>
        <taxon>Teleostei</taxon>
        <taxon>Neoteleostei</taxon>
        <taxon>Acanthomorphata</taxon>
        <taxon>Ovalentaria</taxon>
        <taxon>Atherinomorphae</taxon>
        <taxon>Cyprinodontiformes</taxon>
        <taxon>Goodeidae</taxon>
        <taxon>Ilyodon</taxon>
    </lineage>
</organism>
<sequence length="125" mass="14101">MDESTELSLSIAHIAQRLQGSHLHSQIERQAKDCLHRPEIRLESLKEDVRSFLKTSGWEKKLQNAVYRELHMLNPRSVTTLRTGITSSTSAKVLKTGNISPVEVFRSQQDSRNEGFPDPAVANYG</sequence>
<keyword evidence="2" id="KW-1185">Reference proteome</keyword>
<dbReference type="Proteomes" id="UP001482620">
    <property type="component" value="Unassembled WGS sequence"/>
</dbReference>
<gene>
    <name evidence="1" type="ORF">ILYODFUR_026367</name>
</gene>
<accession>A0ABV0UAH8</accession>
<dbReference type="PANTHER" id="PTHR16110:SF1">
    <property type="entry name" value="TBC1 DOMAIN FAMILY MEMBER 19"/>
    <property type="match status" value="1"/>
</dbReference>
<dbReference type="EMBL" id="JAHRIQ010061254">
    <property type="protein sequence ID" value="MEQ2241535.1"/>
    <property type="molecule type" value="Genomic_DNA"/>
</dbReference>
<protein>
    <submittedName>
        <fullName evidence="1">Uncharacterized protein</fullName>
    </submittedName>
</protein>
<dbReference type="InterPro" id="IPR042507">
    <property type="entry name" value="TBC1D19"/>
</dbReference>
<reference evidence="1 2" key="1">
    <citation type="submission" date="2021-06" db="EMBL/GenBank/DDBJ databases">
        <authorList>
            <person name="Palmer J.M."/>
        </authorList>
    </citation>
    <scope>NUCLEOTIDE SEQUENCE [LARGE SCALE GENOMIC DNA]</scope>
    <source>
        <strain evidence="2">if_2019</strain>
        <tissue evidence="1">Muscle</tissue>
    </source>
</reference>